<feature type="transmembrane region" description="Helical" evidence="1">
    <location>
        <begin position="113"/>
        <end position="133"/>
    </location>
</feature>
<gene>
    <name evidence="2" type="ORF">EDC05_002920</name>
</gene>
<feature type="transmembrane region" description="Helical" evidence="1">
    <location>
        <begin position="12"/>
        <end position="31"/>
    </location>
</feature>
<comment type="caution">
    <text evidence="2">The sequence shown here is derived from an EMBL/GenBank/DDBJ whole genome shotgun (WGS) entry which is preliminary data.</text>
</comment>
<evidence type="ECO:0000256" key="1">
    <source>
        <dbReference type="SAM" id="Phobius"/>
    </source>
</evidence>
<proteinExistence type="predicted"/>
<organism evidence="2 3">
    <name type="scientific">Coemansia umbellata</name>
    <dbReference type="NCBI Taxonomy" id="1424467"/>
    <lineage>
        <taxon>Eukaryota</taxon>
        <taxon>Fungi</taxon>
        <taxon>Fungi incertae sedis</taxon>
        <taxon>Zoopagomycota</taxon>
        <taxon>Kickxellomycotina</taxon>
        <taxon>Kickxellomycetes</taxon>
        <taxon>Kickxellales</taxon>
        <taxon>Kickxellaceae</taxon>
        <taxon>Coemansia</taxon>
    </lineage>
</organism>
<name>A0ABQ8PMJ8_9FUNG</name>
<feature type="transmembrane region" description="Helical" evidence="1">
    <location>
        <begin position="74"/>
        <end position="93"/>
    </location>
</feature>
<keyword evidence="1" id="KW-0812">Transmembrane</keyword>
<reference evidence="2" key="1">
    <citation type="submission" date="2022-07" db="EMBL/GenBank/DDBJ databases">
        <title>Phylogenomic reconstructions and comparative analyses of Kickxellomycotina fungi.</title>
        <authorList>
            <person name="Reynolds N.K."/>
            <person name="Stajich J.E."/>
            <person name="Barry K."/>
            <person name="Grigoriev I.V."/>
            <person name="Crous P."/>
            <person name="Smith M.E."/>
        </authorList>
    </citation>
    <scope>NUCLEOTIDE SEQUENCE</scope>
    <source>
        <strain evidence="2">BCRC 34882</strain>
    </source>
</reference>
<keyword evidence="1" id="KW-0472">Membrane</keyword>
<evidence type="ECO:0000313" key="3">
    <source>
        <dbReference type="Proteomes" id="UP001151295"/>
    </source>
</evidence>
<feature type="transmembrane region" description="Helical" evidence="1">
    <location>
        <begin position="154"/>
        <end position="175"/>
    </location>
</feature>
<dbReference type="EMBL" id="JANBQD010000029">
    <property type="protein sequence ID" value="KAJ1992252.1"/>
    <property type="molecule type" value="Genomic_DNA"/>
</dbReference>
<sequence length="266" mass="30644">MHTENIRITYSRWLFNTHLVIIVAVLARYIASLTIGPLLYTIGTLRGICLLLVLSYHIIFFVSLNYKPALFEQTVIFHSPFAWAAIWLLVFYGENRDALDTANSTVESPIRSFLDRRIGPLMLLAMHAFVWYMRRTVIGVTVFERKIRASLISYRCYRIYTVLAVPLIVLVWKWYPHVSALLESYVYLSLDNQIEDPINYFRGSAMTRVGIGGRRLVAAMLVSGGTHVLWYSFISYAYHAVVWKEYLREGLAIWVVGNGTMCTKLN</sequence>
<dbReference type="Proteomes" id="UP001151295">
    <property type="component" value="Unassembled WGS sequence"/>
</dbReference>
<evidence type="ECO:0000313" key="2">
    <source>
        <dbReference type="EMBL" id="KAJ1992252.1"/>
    </source>
</evidence>
<feature type="transmembrane region" description="Helical" evidence="1">
    <location>
        <begin position="216"/>
        <end position="238"/>
    </location>
</feature>
<evidence type="ECO:0008006" key="4">
    <source>
        <dbReference type="Google" id="ProtNLM"/>
    </source>
</evidence>
<keyword evidence="3" id="KW-1185">Reference proteome</keyword>
<protein>
    <recommendedName>
        <fullName evidence="4">Wax synthase domain-containing protein</fullName>
    </recommendedName>
</protein>
<feature type="transmembrane region" description="Helical" evidence="1">
    <location>
        <begin position="37"/>
        <end position="62"/>
    </location>
</feature>
<keyword evidence="1" id="KW-1133">Transmembrane helix</keyword>
<accession>A0ABQ8PMJ8</accession>